<proteinExistence type="predicted"/>
<evidence type="ECO:0000313" key="3">
    <source>
        <dbReference type="Proteomes" id="UP000249169"/>
    </source>
</evidence>
<comment type="caution">
    <text evidence="2">The sequence shown here is derived from an EMBL/GenBank/DDBJ whole genome shotgun (WGS) entry which is preliminary data.</text>
</comment>
<accession>A0A328C0F4</accession>
<dbReference type="Proteomes" id="UP000249169">
    <property type="component" value="Unassembled WGS sequence"/>
</dbReference>
<evidence type="ECO:0000313" key="2">
    <source>
        <dbReference type="EMBL" id="RAL20046.1"/>
    </source>
</evidence>
<protein>
    <submittedName>
        <fullName evidence="2">Uncharacterized protein</fullName>
    </submittedName>
</protein>
<dbReference type="InterPro" id="IPR058093">
    <property type="entry name" value="LA_2272-like"/>
</dbReference>
<keyword evidence="3" id="KW-1185">Reference proteome</keyword>
<gene>
    <name evidence="2" type="ORF">DL240_18970</name>
</gene>
<sequence>MAIAWVMMMMPAWQASALEPDTEAPPAQTLAFGADLFPYVGTSSGAPEAARVVSLNLVGGLSGGTRLLELGGAFNLTTGEVRGVQLAGAANINAAERTGVQLAGALNANRGEVRGLGVSGAANINAGDVRGLQISGGANINADEFHGAQISGALNLTRGAVEGAQISGGANVNDGPLRGLQLGGGANINAGDVRGLQISGGANINAGDVRGLQISGGANINAGDVRGLQISGGLNLTRGDMHGLQIGAINITQGRARGFQVGVVNVAPGEHAGIAAVGIYRGGYIYPELQVSDEGLVQAGVRHGSGAFYHTYSVGTQAFATTEGQGPSVALSLRMGWRTEFSDALEVSLDAGVTSLIGDARANLVSLFQVRPLLSVGLGERLAIFGGPTLTLDVLNERGATFPDGLLAAWELGEQVHLRPGATLGLRLRTH</sequence>
<evidence type="ECO:0000256" key="1">
    <source>
        <dbReference type="SAM" id="SignalP"/>
    </source>
</evidence>
<keyword evidence="1" id="KW-0732">Signal</keyword>
<name>A0A328C0F4_9DELT</name>
<feature type="signal peptide" evidence="1">
    <location>
        <begin position="1"/>
        <end position="17"/>
    </location>
</feature>
<reference evidence="2 3" key="1">
    <citation type="submission" date="2018-05" db="EMBL/GenBank/DDBJ databases">
        <title>Lujinxingia marina gen. nov. sp. nov., a new facultative anaerobic member of the class Deltaproteobacteria, and proposal of Lujinxingaceae fam. nov.</title>
        <authorList>
            <person name="Li C.-M."/>
        </authorList>
    </citation>
    <scope>NUCLEOTIDE SEQUENCE [LARGE SCALE GENOMIC DNA]</scope>
    <source>
        <strain evidence="2 3">B210</strain>
    </source>
</reference>
<dbReference type="NCBIfam" id="NF047436">
    <property type="entry name" value="LA_2272_repeat"/>
    <property type="match status" value="1"/>
</dbReference>
<dbReference type="AlphaFoldDB" id="A0A328C0F4"/>
<organism evidence="2 3">
    <name type="scientific">Lujinxingia litoralis</name>
    <dbReference type="NCBI Taxonomy" id="2211119"/>
    <lineage>
        <taxon>Bacteria</taxon>
        <taxon>Deltaproteobacteria</taxon>
        <taxon>Bradymonadales</taxon>
        <taxon>Lujinxingiaceae</taxon>
        <taxon>Lujinxingia</taxon>
    </lineage>
</organism>
<dbReference type="EMBL" id="QHKO01000016">
    <property type="protein sequence ID" value="RAL20046.1"/>
    <property type="molecule type" value="Genomic_DNA"/>
</dbReference>
<feature type="chain" id="PRO_5016363679" evidence="1">
    <location>
        <begin position="18"/>
        <end position="431"/>
    </location>
</feature>